<dbReference type="Proteomes" id="UP001142055">
    <property type="component" value="Chromosome 1"/>
</dbReference>
<dbReference type="SUPFAM" id="SSF52833">
    <property type="entry name" value="Thioredoxin-like"/>
    <property type="match status" value="1"/>
</dbReference>
<comment type="caution">
    <text evidence="6">The sequence shown here is derived from an EMBL/GenBank/DDBJ whole genome shotgun (WGS) entry which is preliminary data.</text>
</comment>
<dbReference type="InterPro" id="IPR013766">
    <property type="entry name" value="Thioredoxin_domain"/>
</dbReference>
<evidence type="ECO:0000313" key="7">
    <source>
        <dbReference type="Proteomes" id="UP001142055"/>
    </source>
</evidence>
<evidence type="ECO:0000259" key="5">
    <source>
        <dbReference type="PROSITE" id="PS51352"/>
    </source>
</evidence>
<evidence type="ECO:0000256" key="4">
    <source>
        <dbReference type="ARBA" id="ARBA00023284"/>
    </source>
</evidence>
<keyword evidence="7" id="KW-1185">Reference proteome</keyword>
<protein>
    <recommendedName>
        <fullName evidence="5">Thioredoxin domain-containing protein</fullName>
    </recommendedName>
</protein>
<dbReference type="FunFam" id="3.40.30.10:FF:000104">
    <property type="entry name" value="Thioredoxin"/>
    <property type="match status" value="1"/>
</dbReference>
<keyword evidence="2" id="KW-0249">Electron transport</keyword>
<feature type="domain" description="Thioredoxin" evidence="5">
    <location>
        <begin position="11"/>
        <end position="140"/>
    </location>
</feature>
<reference evidence="6" key="1">
    <citation type="submission" date="2022-12" db="EMBL/GenBank/DDBJ databases">
        <title>Genome assemblies of Blomia tropicalis.</title>
        <authorList>
            <person name="Cui Y."/>
        </authorList>
    </citation>
    <scope>NUCLEOTIDE SEQUENCE</scope>
    <source>
        <tissue evidence="6">Adult mites</tissue>
    </source>
</reference>
<evidence type="ECO:0000256" key="3">
    <source>
        <dbReference type="ARBA" id="ARBA00023157"/>
    </source>
</evidence>
<dbReference type="OMA" id="WCIPSVF"/>
<dbReference type="CDD" id="cd02947">
    <property type="entry name" value="TRX_family"/>
    <property type="match status" value="1"/>
</dbReference>
<dbReference type="AlphaFoldDB" id="A0A9Q0RQK4"/>
<proteinExistence type="predicted"/>
<dbReference type="PANTHER" id="PTHR46115">
    <property type="entry name" value="THIOREDOXIN-LIKE PROTEIN 1"/>
    <property type="match status" value="1"/>
</dbReference>
<accession>A0A9Q0RQK4</accession>
<dbReference type="NCBIfam" id="TIGR01068">
    <property type="entry name" value="thioredoxin"/>
    <property type="match status" value="1"/>
</dbReference>
<evidence type="ECO:0000256" key="1">
    <source>
        <dbReference type="ARBA" id="ARBA00022448"/>
    </source>
</evidence>
<evidence type="ECO:0000313" key="6">
    <source>
        <dbReference type="EMBL" id="KAJ6224603.1"/>
    </source>
</evidence>
<keyword evidence="4" id="KW-0676">Redox-active center</keyword>
<keyword evidence="3" id="KW-1015">Disulfide bond</keyword>
<dbReference type="InterPro" id="IPR036249">
    <property type="entry name" value="Thioredoxin-like_sf"/>
</dbReference>
<dbReference type="Gene3D" id="3.40.30.10">
    <property type="entry name" value="Glutaredoxin"/>
    <property type="match status" value="1"/>
</dbReference>
<dbReference type="GO" id="GO:0015035">
    <property type="term" value="F:protein-disulfide reductase activity"/>
    <property type="evidence" value="ECO:0007669"/>
    <property type="project" value="InterPro"/>
</dbReference>
<dbReference type="Pfam" id="PF00085">
    <property type="entry name" value="Thioredoxin"/>
    <property type="match status" value="1"/>
</dbReference>
<gene>
    <name evidence="6" type="ORF">RDWZM_003148</name>
</gene>
<dbReference type="InterPro" id="IPR005746">
    <property type="entry name" value="Thioredoxin"/>
</dbReference>
<dbReference type="EMBL" id="JAPWDV010000001">
    <property type="protein sequence ID" value="KAJ6224603.1"/>
    <property type="molecule type" value="Genomic_DNA"/>
</dbReference>
<dbReference type="PRINTS" id="PR00421">
    <property type="entry name" value="THIOREDOXIN"/>
</dbReference>
<evidence type="ECO:0000256" key="2">
    <source>
        <dbReference type="ARBA" id="ARBA00022982"/>
    </source>
</evidence>
<dbReference type="InterPro" id="IPR017937">
    <property type="entry name" value="Thioredoxin_CS"/>
</dbReference>
<keyword evidence="1" id="KW-0813">Transport</keyword>
<sequence>MKATLTTLNTVKVADLISSAIEHYPAAQSNMIRQKIRLENITFDDFKKQLKEAGDKLVVVDFYATWCGPCRLIAPVLEDISKTSNKVIVLKVDVDENEELTSEYGVNSMPTFLFFKKGEKVDSFSGANENKLRETISKHT</sequence>
<dbReference type="PROSITE" id="PS00194">
    <property type="entry name" value="THIOREDOXIN_1"/>
    <property type="match status" value="1"/>
</dbReference>
<name>A0A9Q0RQK4_BLOTA</name>
<organism evidence="6 7">
    <name type="scientific">Blomia tropicalis</name>
    <name type="common">Mite</name>
    <dbReference type="NCBI Taxonomy" id="40697"/>
    <lineage>
        <taxon>Eukaryota</taxon>
        <taxon>Metazoa</taxon>
        <taxon>Ecdysozoa</taxon>
        <taxon>Arthropoda</taxon>
        <taxon>Chelicerata</taxon>
        <taxon>Arachnida</taxon>
        <taxon>Acari</taxon>
        <taxon>Acariformes</taxon>
        <taxon>Sarcoptiformes</taxon>
        <taxon>Astigmata</taxon>
        <taxon>Glycyphagoidea</taxon>
        <taxon>Echimyopodidae</taxon>
        <taxon>Blomia</taxon>
    </lineage>
</organism>
<dbReference type="PROSITE" id="PS51352">
    <property type="entry name" value="THIOREDOXIN_2"/>
    <property type="match status" value="1"/>
</dbReference>